<gene>
    <name evidence="2" type="primary">A03g500190.1_BraROA</name>
    <name evidence="2" type="ORF">IGI04_008859</name>
</gene>
<proteinExistence type="predicted"/>
<evidence type="ECO:0000313" key="2">
    <source>
        <dbReference type="EMBL" id="KAG5402740.1"/>
    </source>
</evidence>
<evidence type="ECO:0000313" key="3">
    <source>
        <dbReference type="Proteomes" id="UP000823674"/>
    </source>
</evidence>
<dbReference type="Proteomes" id="UP000823674">
    <property type="component" value="Chromosome A03"/>
</dbReference>
<feature type="region of interest" description="Disordered" evidence="1">
    <location>
        <begin position="126"/>
        <end position="147"/>
    </location>
</feature>
<organism evidence="2 3">
    <name type="scientific">Brassica rapa subsp. trilocularis</name>
    <dbReference type="NCBI Taxonomy" id="1813537"/>
    <lineage>
        <taxon>Eukaryota</taxon>
        <taxon>Viridiplantae</taxon>
        <taxon>Streptophyta</taxon>
        <taxon>Embryophyta</taxon>
        <taxon>Tracheophyta</taxon>
        <taxon>Spermatophyta</taxon>
        <taxon>Magnoliopsida</taxon>
        <taxon>eudicotyledons</taxon>
        <taxon>Gunneridae</taxon>
        <taxon>Pentapetalae</taxon>
        <taxon>rosids</taxon>
        <taxon>malvids</taxon>
        <taxon>Brassicales</taxon>
        <taxon>Brassicaceae</taxon>
        <taxon>Brassiceae</taxon>
        <taxon>Brassica</taxon>
    </lineage>
</organism>
<sequence length="893" mass="104290">MVSEPFDSGDPMSTRSEIDQVWNQMQQGVRRMRPLVVEQQPERDMRFPKPAMVVQERCSRSSYLERMEKYWTERWIEIALAGGTSMEEIEEIRAFVNYDRPVRTLEEERKARLEMLEECRRMIEREDEEDAAKKSREEETFAAEDSDLGHVEGSLKSLCPLLEPIQLTLERKNELADDHQVASQETQNGKTLICWDRKVEPYFERGKDASKKLLETKREKCAHQVFEQMAEGDVRETTNEKEMVSKQVPELAKQLRSHVTDLKKREKWKKHKAKQKQEISDTCFSNQIVFSGNLKSKEKTFTKFRGWRFRALEIDSGTLGIKKKLVTKKEVKRKYKHQKQWKHVKKRLPVISVWCKRNHCEKSYFGSVKLLQLVGDVKWDWVLLLAVKTKKAMSRRELLTLGMLLYFVVSMKYQMKWKRQRIRCKYRNMRISWEHVAALVNFIMKLMYTKRHLWNVCKRKQWRNQVTCSINELFVVIIPWKYVMVVMTHLFTGRKRAKFKKNLISNRLGWLKMRSPPGMSGKKTSFKSFCGFVFLLHISENQIRKSVLPPHDVEHLGSETVHGIGNCWKVKHVTEQYELLLGRKGLEEQKLQMGNMAKRLQLVVVMIQRIFKGAVGIKNTREAVEYKLCGFVTLFQLGVARKRNKFKNLGRVAAMCGENLNMNAALDSQIYCVIDDFAYIEMGNTNATSRTQWLKTAVNIKLKRKEQGEDLRIHIFCLRDSVFSVREKNKHVQPEELLELRAAPIQARERFPKTHATKKKVDELKNCEYGVCFVALYLTGQKMVMGCKFREKGRFVKETLGSFVLEMVEVTAQGDDACATKVRDTRAKPIEKVKVSQGFSAKTNSIEMTDNARIDLAVQGLCKKFKEDTERKQPERIGYTYKVTAAVDGNVAF</sequence>
<protein>
    <submittedName>
        <fullName evidence="2">Uncharacterized protein</fullName>
    </submittedName>
</protein>
<reference evidence="2 3" key="1">
    <citation type="submission" date="2021-03" db="EMBL/GenBank/DDBJ databases">
        <authorList>
            <person name="King G.J."/>
            <person name="Bancroft I."/>
            <person name="Baten A."/>
            <person name="Bloomfield J."/>
            <person name="Borpatragohain P."/>
            <person name="He Z."/>
            <person name="Irish N."/>
            <person name="Irwin J."/>
            <person name="Liu K."/>
            <person name="Mauleon R.P."/>
            <person name="Moore J."/>
            <person name="Morris R."/>
            <person name="Ostergaard L."/>
            <person name="Wang B."/>
            <person name="Wells R."/>
        </authorList>
    </citation>
    <scope>NUCLEOTIDE SEQUENCE [LARGE SCALE GENOMIC DNA]</scope>
    <source>
        <strain evidence="2">R-o-18</strain>
        <tissue evidence="2">Leaf</tissue>
    </source>
</reference>
<evidence type="ECO:0000256" key="1">
    <source>
        <dbReference type="SAM" id="MobiDB-lite"/>
    </source>
</evidence>
<accession>A0ABQ7MVU4</accession>
<keyword evidence="3" id="KW-1185">Reference proteome</keyword>
<dbReference type="EMBL" id="JADBGQ010000003">
    <property type="protein sequence ID" value="KAG5402740.1"/>
    <property type="molecule type" value="Genomic_DNA"/>
</dbReference>
<name>A0ABQ7MVU4_BRACM</name>
<comment type="caution">
    <text evidence="2">The sequence shown here is derived from an EMBL/GenBank/DDBJ whole genome shotgun (WGS) entry which is preliminary data.</text>
</comment>